<accession>E3MVZ8</accession>
<evidence type="ECO:0000313" key="3">
    <source>
        <dbReference type="Proteomes" id="UP000008281"/>
    </source>
</evidence>
<reference evidence="2" key="1">
    <citation type="submission" date="2007-07" db="EMBL/GenBank/DDBJ databases">
        <title>PCAP assembly of the Caenorhabditis remanei genome.</title>
        <authorList>
            <consortium name="The Caenorhabditis remanei Sequencing Consortium"/>
            <person name="Wilson R.K."/>
        </authorList>
    </citation>
    <scope>NUCLEOTIDE SEQUENCE [LARGE SCALE GENOMIC DNA]</scope>
    <source>
        <strain evidence="2">PB4641</strain>
    </source>
</reference>
<dbReference type="GO" id="GO:0045087">
    <property type="term" value="P:innate immune response"/>
    <property type="evidence" value="ECO:0007669"/>
    <property type="project" value="TreeGrafter"/>
</dbReference>
<dbReference type="eggNOG" id="ENOG502RX1Q">
    <property type="taxonomic scope" value="Eukaryota"/>
</dbReference>
<sequence>MQMSDANFDFIPSTLSISHFNDALCGLLSRGYSPRQAHRMLIKLTGEEILKLYKVEDIFEYKKNELRRMDKKAWVALEAVVYQRFWLSSVKESKNMKSALPPPQLLPESFDSPTPSINHLLIKISPNRVSIHLDDVTKTYEDFTAGCRVTMDGRDKFLAVVRTVGVAFVDLMRIFEKPELRVYCWEIEWKDGVAGRNPLPRTHLEVYAMLQNVLESTGHLIYVESFKMNTDLASHAHHILPFLHPGTLKKIDIKNSQPEILETKMFDTEAFKGAEQFDCGNLEVTWEDIVGKMTHFGNANISTTYPITVEMFEKLVENLKSNSKLSKLSIQIVNDNPGTTEVKHHLRRGGAGDRTEDVGIHYITPEGSAMRIGVIVSDHHLIVLGSQIQF</sequence>
<dbReference type="InterPro" id="IPR040161">
    <property type="entry name" value="FB224"/>
</dbReference>
<gene>
    <name evidence="2" type="ORF">CRE_22897</name>
</gene>
<dbReference type="EMBL" id="DS268485">
    <property type="protein sequence ID" value="EFP10473.1"/>
    <property type="molecule type" value="Genomic_DNA"/>
</dbReference>
<organism evidence="3">
    <name type="scientific">Caenorhabditis remanei</name>
    <name type="common">Caenorhabditis vulgaris</name>
    <dbReference type="NCBI Taxonomy" id="31234"/>
    <lineage>
        <taxon>Eukaryota</taxon>
        <taxon>Metazoa</taxon>
        <taxon>Ecdysozoa</taxon>
        <taxon>Nematoda</taxon>
        <taxon>Chromadorea</taxon>
        <taxon>Rhabditida</taxon>
        <taxon>Rhabditina</taxon>
        <taxon>Rhabditomorpha</taxon>
        <taxon>Rhabditoidea</taxon>
        <taxon>Rhabditidae</taxon>
        <taxon>Peloderinae</taxon>
        <taxon>Caenorhabditis</taxon>
    </lineage>
</organism>
<evidence type="ECO:0000259" key="1">
    <source>
        <dbReference type="Pfam" id="PF01827"/>
    </source>
</evidence>
<name>E3MVZ8_CAERE</name>
<feature type="domain" description="DUF38" evidence="1">
    <location>
        <begin position="206"/>
        <end position="337"/>
    </location>
</feature>
<keyword evidence="3" id="KW-1185">Reference proteome</keyword>
<dbReference type="HOGENOM" id="CLU_708309_0_0_1"/>
<dbReference type="PANTHER" id="PTHR23015">
    <property type="entry name" value="UNCHARACTERIZED C.ELEGANS PROTEIN"/>
    <property type="match status" value="1"/>
</dbReference>
<dbReference type="AlphaFoldDB" id="E3MVZ8"/>
<evidence type="ECO:0000313" key="2">
    <source>
        <dbReference type="EMBL" id="EFP10473.1"/>
    </source>
</evidence>
<dbReference type="Pfam" id="PF01827">
    <property type="entry name" value="FTH"/>
    <property type="match status" value="1"/>
</dbReference>
<protein>
    <recommendedName>
        <fullName evidence="1">DUF38 domain-containing protein</fullName>
    </recommendedName>
</protein>
<dbReference type="OMA" id="HFGNANI"/>
<dbReference type="InParanoid" id="E3MVZ8"/>
<dbReference type="PANTHER" id="PTHR23015:SF4">
    <property type="entry name" value="DUF38 DOMAIN-CONTAINING PROTEIN-RELATED"/>
    <property type="match status" value="1"/>
</dbReference>
<dbReference type="Proteomes" id="UP000008281">
    <property type="component" value="Unassembled WGS sequence"/>
</dbReference>
<dbReference type="InterPro" id="IPR002900">
    <property type="entry name" value="DUF38/FTH_CAE_spp"/>
</dbReference>
<proteinExistence type="predicted"/>